<name>A0A369WCT7_9GAMM</name>
<proteinExistence type="inferred from homology"/>
<evidence type="ECO:0000259" key="2">
    <source>
        <dbReference type="SMART" id="SM00316"/>
    </source>
</evidence>
<dbReference type="EMBL" id="QQOH01000003">
    <property type="protein sequence ID" value="RDE19552.1"/>
    <property type="molecule type" value="Genomic_DNA"/>
</dbReference>
<dbReference type="Gene3D" id="2.40.50.140">
    <property type="entry name" value="Nucleic acid-binding proteins"/>
    <property type="match status" value="1"/>
</dbReference>
<dbReference type="InterPro" id="IPR036388">
    <property type="entry name" value="WH-like_DNA-bd_sf"/>
</dbReference>
<gene>
    <name evidence="3" type="ORF">DV711_11725</name>
</gene>
<organism evidence="3 4">
    <name type="scientific">Motiliproteus coralliicola</name>
    <dbReference type="NCBI Taxonomy" id="2283196"/>
    <lineage>
        <taxon>Bacteria</taxon>
        <taxon>Pseudomonadati</taxon>
        <taxon>Pseudomonadota</taxon>
        <taxon>Gammaproteobacteria</taxon>
        <taxon>Oceanospirillales</taxon>
        <taxon>Oceanospirillaceae</taxon>
        <taxon>Motiliproteus</taxon>
    </lineage>
</organism>
<dbReference type="SMART" id="SM00316">
    <property type="entry name" value="S1"/>
    <property type="match status" value="3"/>
</dbReference>
<evidence type="ECO:0000313" key="4">
    <source>
        <dbReference type="Proteomes" id="UP000253769"/>
    </source>
</evidence>
<sequence>MTNEIYSSGNRDTELQIGRYNRLTVKRDRDIGLFLEAGRFGTVLLPRRYVPEGVSEGDEVDVFVYLDSEDDLIATTVEPLVQVGGIAALKVVSTGPVGAFLDWGLPKDLLLPFQQQRNPVSEGQTVIVAVYLDNTNRIAASTKLDRFLNPEPCSYRNHHKVNLLIAERTDLGVKAIVDQQYWGLVHNKDLFRKLHYGQPLSGYIKQVRSDGKIDLLLEQPGFAPVTGLAERILQQLQQQGGFLPLSDRSDPELIKKRFGVSKKKYKMAIGTLYKQRRIDIEPEGIRLIDSP</sequence>
<comment type="caution">
    <text evidence="3">The sequence shown here is derived from an EMBL/GenBank/DDBJ whole genome shotgun (WGS) entry which is preliminary data.</text>
</comment>
<keyword evidence="4" id="KW-1185">Reference proteome</keyword>
<dbReference type="PIRSF" id="PIRSF012524">
    <property type="entry name" value="YitL_S1"/>
    <property type="match status" value="1"/>
</dbReference>
<dbReference type="PANTHER" id="PTHR37296">
    <property type="entry name" value="CONSERVED VIRULENCE FACTOR B"/>
    <property type="match status" value="1"/>
</dbReference>
<feature type="domain" description="S1 motif" evidence="2">
    <location>
        <begin position="82"/>
        <end position="143"/>
    </location>
</feature>
<dbReference type="InterPro" id="IPR003029">
    <property type="entry name" value="S1_domain"/>
</dbReference>
<dbReference type="GO" id="GO:0003676">
    <property type="term" value="F:nucleic acid binding"/>
    <property type="evidence" value="ECO:0007669"/>
    <property type="project" value="InterPro"/>
</dbReference>
<comment type="similarity">
    <text evidence="1">Belongs to the CvfB family.</text>
</comment>
<dbReference type="RefSeq" id="WP_114695898.1">
    <property type="nucleotide sequence ID" value="NZ_QQOH01000003.1"/>
</dbReference>
<feature type="domain" description="S1 motif" evidence="2">
    <location>
        <begin position="16"/>
        <end position="77"/>
    </location>
</feature>
<feature type="domain" description="S1 motif" evidence="2">
    <location>
        <begin position="156"/>
        <end position="218"/>
    </location>
</feature>
<dbReference type="OrthoDB" id="9801597at2"/>
<dbReference type="InterPro" id="IPR012340">
    <property type="entry name" value="NA-bd_OB-fold"/>
</dbReference>
<dbReference type="InterPro" id="IPR039566">
    <property type="entry name" value="CvfB_S1_st"/>
</dbReference>
<dbReference type="PANTHER" id="PTHR37296:SF1">
    <property type="entry name" value="CONSERVED VIRULENCE FACTOR B"/>
    <property type="match status" value="1"/>
</dbReference>
<dbReference type="InterPro" id="IPR014464">
    <property type="entry name" value="CvfB_fam"/>
</dbReference>
<evidence type="ECO:0000313" key="3">
    <source>
        <dbReference type="EMBL" id="RDE19552.1"/>
    </source>
</evidence>
<accession>A0A369WCT7</accession>
<dbReference type="AlphaFoldDB" id="A0A369WCT7"/>
<dbReference type="InterPro" id="IPR040764">
    <property type="entry name" value="CvfB_WH"/>
</dbReference>
<dbReference type="Pfam" id="PF13509">
    <property type="entry name" value="S1_2"/>
    <property type="match status" value="2"/>
</dbReference>
<reference evidence="3 4" key="1">
    <citation type="submission" date="2018-07" db="EMBL/GenBank/DDBJ databases">
        <title>Motiliproteus coralliicola sp. nov., a bacterium isolated from Coral.</title>
        <authorList>
            <person name="Wang G."/>
        </authorList>
    </citation>
    <scope>NUCLEOTIDE SEQUENCE [LARGE SCALE GENOMIC DNA]</scope>
    <source>
        <strain evidence="3 4">C34</strain>
    </source>
</reference>
<protein>
    <submittedName>
        <fullName evidence="3">GntR family transcriptional regulator</fullName>
    </submittedName>
</protein>
<evidence type="ECO:0000256" key="1">
    <source>
        <dbReference type="PIRNR" id="PIRNR012524"/>
    </source>
</evidence>
<dbReference type="Gene3D" id="1.10.10.10">
    <property type="entry name" value="Winged helix-like DNA-binding domain superfamily/Winged helix DNA-binding domain"/>
    <property type="match status" value="1"/>
</dbReference>
<dbReference type="Proteomes" id="UP000253769">
    <property type="component" value="Unassembled WGS sequence"/>
</dbReference>
<dbReference type="Pfam" id="PF17783">
    <property type="entry name" value="WHD_CvfB"/>
    <property type="match status" value="1"/>
</dbReference>